<protein>
    <recommendedName>
        <fullName evidence="3">Fibronectin type-III domain-containing protein</fullName>
    </recommendedName>
</protein>
<sequence length="440" mass="49537">MVMRTYISWLGCCLLALGGSSCQPKEPNLIPLSPDPALAVLSVYSAAAGQASLVLEVKGFPDAEEGGVAWAETPDPTVDQEHQAFYSDTSPRSVTVEGLQPGRNYYFRAYVRTGSEVQYSDNRLLRHQSPFRWSPRNPLVLSEGNYTVSSIFKDDILYVVRPVDEVHTEVWTYFAQGDAWIQRPDLPLANVRYDPYLFLFYQENLPQFLYYGGGYYLDESTVEKIQYRNDLWQYPPYGGYSTPFGPPDLVPSRIPVRDGPTAHFSLRAQAVVVNAQLPRSVWSFNGEKWTSYADFPDTTPGQLVAAACDTTGYLLVESDDPTAPIHLWRYDEATDSWTRLADFPGAWRRGGITFSHGGKVYYGLGEASTPRGGLYDLWQYDVQTNQWHFFADYPGAGQLKVIANVFEGRAYLGLGYRTAQQPNGAFKYVHASDFWQLSLE</sequence>
<dbReference type="Gene3D" id="2.120.10.80">
    <property type="entry name" value="Kelch-type beta propeller"/>
    <property type="match status" value="1"/>
</dbReference>
<name>A0A1G9FBU9_9BACT</name>
<dbReference type="PROSITE" id="PS51257">
    <property type="entry name" value="PROKAR_LIPOPROTEIN"/>
    <property type="match status" value="1"/>
</dbReference>
<dbReference type="SUPFAM" id="SSF117281">
    <property type="entry name" value="Kelch motif"/>
    <property type="match status" value="1"/>
</dbReference>
<evidence type="ECO:0000313" key="2">
    <source>
        <dbReference type="Proteomes" id="UP000198510"/>
    </source>
</evidence>
<dbReference type="InterPro" id="IPR015915">
    <property type="entry name" value="Kelch-typ_b-propeller"/>
</dbReference>
<proteinExistence type="predicted"/>
<dbReference type="EMBL" id="FNFO01000003">
    <property type="protein sequence ID" value="SDK85840.1"/>
    <property type="molecule type" value="Genomic_DNA"/>
</dbReference>
<dbReference type="AlphaFoldDB" id="A0A1G9FBU9"/>
<evidence type="ECO:0008006" key="3">
    <source>
        <dbReference type="Google" id="ProtNLM"/>
    </source>
</evidence>
<organism evidence="1 2">
    <name type="scientific">Catalinimonas alkaloidigena</name>
    <dbReference type="NCBI Taxonomy" id="1075417"/>
    <lineage>
        <taxon>Bacteria</taxon>
        <taxon>Pseudomonadati</taxon>
        <taxon>Bacteroidota</taxon>
        <taxon>Cytophagia</taxon>
        <taxon>Cytophagales</taxon>
        <taxon>Catalimonadaceae</taxon>
        <taxon>Catalinimonas</taxon>
    </lineage>
</organism>
<dbReference type="STRING" id="1075417.SAMN05421823_103732"/>
<reference evidence="1 2" key="1">
    <citation type="submission" date="2016-10" db="EMBL/GenBank/DDBJ databases">
        <authorList>
            <person name="de Groot N.N."/>
        </authorList>
    </citation>
    <scope>NUCLEOTIDE SEQUENCE [LARGE SCALE GENOMIC DNA]</scope>
    <source>
        <strain evidence="1 2">DSM 25186</strain>
    </source>
</reference>
<gene>
    <name evidence="1" type="ORF">SAMN05421823_103732</name>
</gene>
<dbReference type="Proteomes" id="UP000198510">
    <property type="component" value="Unassembled WGS sequence"/>
</dbReference>
<accession>A0A1G9FBU9</accession>
<evidence type="ECO:0000313" key="1">
    <source>
        <dbReference type="EMBL" id="SDK85840.1"/>
    </source>
</evidence>
<keyword evidence="2" id="KW-1185">Reference proteome</keyword>